<keyword evidence="2" id="KW-0732">Signal</keyword>
<dbReference type="Gene3D" id="3.30.457.10">
    <property type="entry name" value="Copper amine oxidase-like, N-terminal domain"/>
    <property type="match status" value="1"/>
</dbReference>
<feature type="coiled-coil region" evidence="1">
    <location>
        <begin position="503"/>
        <end position="565"/>
    </location>
</feature>
<keyword evidence="1" id="KW-0175">Coiled coil</keyword>
<evidence type="ECO:0000313" key="5">
    <source>
        <dbReference type="Proteomes" id="UP001549162"/>
    </source>
</evidence>
<evidence type="ECO:0000259" key="3">
    <source>
        <dbReference type="Pfam" id="PF07833"/>
    </source>
</evidence>
<dbReference type="EMBL" id="JBEPMA010000008">
    <property type="protein sequence ID" value="MET3617735.1"/>
    <property type="molecule type" value="Genomic_DNA"/>
</dbReference>
<accession>A0ABV2JCU2</accession>
<gene>
    <name evidence="4" type="ORF">ABID14_001369</name>
</gene>
<evidence type="ECO:0000256" key="1">
    <source>
        <dbReference type="SAM" id="Coils"/>
    </source>
</evidence>
<proteinExistence type="predicted"/>
<dbReference type="InterPro" id="IPR036582">
    <property type="entry name" value="Mao_N_sf"/>
</dbReference>
<dbReference type="SUPFAM" id="SSF55383">
    <property type="entry name" value="Copper amine oxidase, domain N"/>
    <property type="match status" value="1"/>
</dbReference>
<sequence>MKKKIFSLLAILLVLATLVACTPNTASYIEASNKISSWKGSTIEGKFDYDIQVKDPQSEETLNMKFPVTFTGKQVGQTKAEISVNVGFKSLKESMKGQIKDEAELAEMNTLPDTLDFKMYVDNDKIYMPKSIFEMSNPESIKEIKEDYLALSGGYGGMNPASIKYLNSEEFKADIMKLMDVALGDFKPSVDYKVEGNTYTFEANSDQIIDNIINGSDHVVKNWDKVSENLLAIVEKIEPTMTEEDKAEFKNLKNKYNSESIKEMAKGAKEALKGSKIYEKSTFEDDKYTSDVKADINFSNFMKIKFTGTASGIKDEHVEIKLPTSVKEITMDEYIKLMMPSFEKIVTVRVNGEDITFNDPEAMPKIMNNRTMLSARSFYEKIGAKVDWNANAKTVTISKDDEKIILTIGKDKALVNDKEVALDSPAIISNNKTYIPVRFVSEAFGYQVKYTDDEFMPIVDIFNITEKELSEKLAMAEKEQNYEIIAYMMKDGMTSEEIEKDIKEVWEQEKQQAMLEAKKELENDKELLKKYYDKIDSTEKIAVPYEEAKETDKVKETEKEDLKAESEKNIEEAVKKTAETLFTVVR</sequence>
<dbReference type="RefSeq" id="WP_354368458.1">
    <property type="nucleotide sequence ID" value="NZ_JBEPMA010000008.1"/>
</dbReference>
<feature type="domain" description="Copper amine oxidase-like N-terminal" evidence="3">
    <location>
        <begin position="350"/>
        <end position="453"/>
    </location>
</feature>
<comment type="caution">
    <text evidence="4">The sequence shown here is derived from an EMBL/GenBank/DDBJ whole genome shotgun (WGS) entry which is preliminary data.</text>
</comment>
<reference evidence="4 5" key="1">
    <citation type="submission" date="2024-06" db="EMBL/GenBank/DDBJ databases">
        <title>Genomic Encyclopedia of Type Strains, Phase IV (KMG-IV): sequencing the most valuable type-strain genomes for metagenomic binning, comparative biology and taxonomic classification.</title>
        <authorList>
            <person name="Goeker M."/>
        </authorList>
    </citation>
    <scope>NUCLEOTIDE SEQUENCE [LARGE SCALE GENOMIC DNA]</scope>
    <source>
        <strain evidence="4 5">DSM 21460</strain>
    </source>
</reference>
<name>A0ABV2JCU2_9FIRM</name>
<feature type="signal peptide" evidence="2">
    <location>
        <begin position="1"/>
        <end position="26"/>
    </location>
</feature>
<keyword evidence="5" id="KW-1185">Reference proteome</keyword>
<evidence type="ECO:0000256" key="2">
    <source>
        <dbReference type="SAM" id="SignalP"/>
    </source>
</evidence>
<protein>
    <recommendedName>
        <fullName evidence="3">Copper amine oxidase-like N-terminal domain-containing protein</fullName>
    </recommendedName>
</protein>
<organism evidence="4 5">
    <name type="scientific">Peptoniphilus olsenii</name>
    <dbReference type="NCBI Taxonomy" id="411570"/>
    <lineage>
        <taxon>Bacteria</taxon>
        <taxon>Bacillati</taxon>
        <taxon>Bacillota</taxon>
        <taxon>Tissierellia</taxon>
        <taxon>Tissierellales</taxon>
        <taxon>Peptoniphilaceae</taxon>
        <taxon>Peptoniphilus</taxon>
    </lineage>
</organism>
<dbReference type="InterPro" id="IPR012854">
    <property type="entry name" value="Cu_amine_oxidase-like_N"/>
</dbReference>
<evidence type="ECO:0000313" key="4">
    <source>
        <dbReference type="EMBL" id="MET3617735.1"/>
    </source>
</evidence>
<feature type="chain" id="PRO_5047025970" description="Copper amine oxidase-like N-terminal domain-containing protein" evidence="2">
    <location>
        <begin position="27"/>
        <end position="586"/>
    </location>
</feature>
<dbReference type="Pfam" id="PF07833">
    <property type="entry name" value="Cu_amine_oxidN1"/>
    <property type="match status" value="1"/>
</dbReference>
<dbReference type="PROSITE" id="PS51257">
    <property type="entry name" value="PROKAR_LIPOPROTEIN"/>
    <property type="match status" value="1"/>
</dbReference>
<dbReference type="Proteomes" id="UP001549162">
    <property type="component" value="Unassembled WGS sequence"/>
</dbReference>